<organism evidence="2">
    <name type="scientific">Variovorax paradoxus</name>
    <dbReference type="NCBI Taxonomy" id="34073"/>
    <lineage>
        <taxon>Bacteria</taxon>
        <taxon>Pseudomonadati</taxon>
        <taxon>Pseudomonadota</taxon>
        <taxon>Betaproteobacteria</taxon>
        <taxon>Burkholderiales</taxon>
        <taxon>Comamonadaceae</taxon>
        <taxon>Variovorax</taxon>
    </lineage>
</organism>
<dbReference type="Pfam" id="PF21197">
    <property type="entry name" value="PgaA_barrel"/>
    <property type="match status" value="1"/>
</dbReference>
<dbReference type="Pfam" id="PF14559">
    <property type="entry name" value="TPR_19"/>
    <property type="match status" value="1"/>
</dbReference>
<gene>
    <name evidence="2" type="primary">pgaA</name>
    <name evidence="2" type="ORF">VVAX_05663</name>
</gene>
<proteinExistence type="predicted"/>
<sequence>MAVQARYSTEAHDALVVQVRAGSVTPADAVAYMDGWFGQAATGAQRERIASDAVVWALQADRPQEAVRWARAVPPGRLADYAFESAFVAARRADDRILQLRLTALRPTQRIVRRENAFALENMGALTESLAQAEAVQRDAPGTFSDFELASLRQQAMGQRLRWAIGERDQRAGEGPARFERIDELLALYAPALSEAAGQAGRVDRAEGSGESDDPRQRWNALYLRLYADHLLALSARGRFAEVTAGYEQWQAQHVEEPLPYYALSDVAGAYQQQRRSDLAAPIYEEALRAGGEAIPVPSDAHTGLVYAYLDTARFEDAEALLRLLEAATPPLLRLTPEQGRANPEYAEVRNLRALYQLYTERPWQAEASFRGLTSLAPLNSGFRSGLAETMKLRDKPDEALGRYRETLTDHPWDVAARAGYAGALFDAGEIRAGRELTDTLQAEVPESIAVRNAVTQRDTLRAPRLDIDADAGQGHGNSVLADRDWRVDAKLSSPLWDDSWRLFFRQVFARGDTSIGNAELSRSGVGVEYLQGRWQASAELHQADKGRYRTGVALGLDYRASDAWRLSARFDSNSLETPWKARLTGVGARSLELGGTYVVNESRAFEGRLQRMDFSDGNSRDAVGLSWRERLVSGPRFQLEGTLSGETGRYARQDAAYFAPRSESALQVALTGKYLGWKRDDRRFSHVFGVEAGGYRQQGFGSGTLWSLRYGHEWVFGRSATLSYGLGIASHPYDGVRERRRFVYLNLSVPFQ</sequence>
<accession>A0A679JJL0</accession>
<evidence type="ECO:0000313" key="2">
    <source>
        <dbReference type="EMBL" id="CAA2109392.1"/>
    </source>
</evidence>
<feature type="domain" description="PgaA membrane beta barrel" evidence="1">
    <location>
        <begin position="466"/>
        <end position="751"/>
    </location>
</feature>
<dbReference type="GO" id="GO:1901515">
    <property type="term" value="F:poly-beta-1,6-N-acetyl-D-glucosamine transmembrane transporter activity"/>
    <property type="evidence" value="ECO:0007669"/>
    <property type="project" value="InterPro"/>
</dbReference>
<dbReference type="InterPro" id="IPR011990">
    <property type="entry name" value="TPR-like_helical_dom_sf"/>
</dbReference>
<dbReference type="AlphaFoldDB" id="A0A679JJL0"/>
<protein>
    <submittedName>
        <fullName evidence="2">Poly-beta-1,6-N-acetyl-D-glucosamine export protein</fullName>
    </submittedName>
</protein>
<dbReference type="SUPFAM" id="SSF48452">
    <property type="entry name" value="TPR-like"/>
    <property type="match status" value="1"/>
</dbReference>
<dbReference type="NCBIfam" id="TIGR03939">
    <property type="entry name" value="PGA_TPR_OMP"/>
    <property type="match status" value="1"/>
</dbReference>
<dbReference type="InterPro" id="IPR049003">
    <property type="entry name" value="PgaA_barrel"/>
</dbReference>
<evidence type="ECO:0000259" key="1">
    <source>
        <dbReference type="Pfam" id="PF21197"/>
    </source>
</evidence>
<dbReference type="RefSeq" id="WP_339093346.1">
    <property type="nucleotide sequence ID" value="NZ_LR743508.1"/>
</dbReference>
<dbReference type="Gene3D" id="1.25.40.10">
    <property type="entry name" value="Tetratricopeptide repeat domain"/>
    <property type="match status" value="1"/>
</dbReference>
<dbReference type="InterPro" id="IPR023870">
    <property type="entry name" value="PGA_export_porin_PgaA"/>
</dbReference>
<reference evidence="2" key="1">
    <citation type="submission" date="2019-12" db="EMBL/GenBank/DDBJ databases">
        <authorList>
            <person name="Cremers G."/>
        </authorList>
    </citation>
    <scope>NUCLEOTIDE SEQUENCE</scope>
    <source>
        <strain evidence="2">Vvax</strain>
    </source>
</reference>
<name>A0A679JJL0_VARPD</name>
<dbReference type="EMBL" id="LR743508">
    <property type="protein sequence ID" value="CAA2109392.1"/>
    <property type="molecule type" value="Genomic_DNA"/>
</dbReference>